<dbReference type="PANTHER" id="PTHR34291:SF7">
    <property type="entry name" value="PROTEIN, PUTATIVE-RELATED"/>
    <property type="match status" value="1"/>
</dbReference>
<protein>
    <recommendedName>
        <fullName evidence="5">Hydroxyproline-rich glycoprotein family protein</fullName>
    </recommendedName>
</protein>
<keyword evidence="2" id="KW-0812">Transmembrane</keyword>
<gene>
    <name evidence="3" type="ORF">LTRI10_LOCUS8789</name>
</gene>
<evidence type="ECO:0008006" key="5">
    <source>
        <dbReference type="Google" id="ProtNLM"/>
    </source>
</evidence>
<feature type="region of interest" description="Disordered" evidence="1">
    <location>
        <begin position="40"/>
        <end position="82"/>
    </location>
</feature>
<keyword evidence="2" id="KW-1133">Transmembrane helix</keyword>
<dbReference type="Proteomes" id="UP001497516">
    <property type="component" value="Chromosome 10"/>
</dbReference>
<evidence type="ECO:0000313" key="3">
    <source>
        <dbReference type="EMBL" id="CAL1361412.1"/>
    </source>
</evidence>
<dbReference type="EMBL" id="OZ034814">
    <property type="protein sequence ID" value="CAL1361412.1"/>
    <property type="molecule type" value="Genomic_DNA"/>
</dbReference>
<name>A0AAV2CZW1_9ROSI</name>
<evidence type="ECO:0000313" key="4">
    <source>
        <dbReference type="Proteomes" id="UP001497516"/>
    </source>
</evidence>
<dbReference type="AlphaFoldDB" id="A0AAV2CZW1"/>
<dbReference type="InterPro" id="IPR037699">
    <property type="entry name" value="At5g65660-like"/>
</dbReference>
<sequence>MEEEDRPIIGFPLGLVLLLLILLSMSAVFICCLHWDKHRSFRDVPDDDDDDDDDDETHDFPPHKSSPLQLKASKNRGESLPVLMPGEQVPRFIAMACPCQPPVLETIQLDFEKPISTFPLPPLF</sequence>
<accession>A0AAV2CZW1</accession>
<dbReference type="PANTHER" id="PTHR34291">
    <property type="entry name" value="HYDROXYPROLINE-RICH GLYCOPROTEIN FAMILY PROTEIN"/>
    <property type="match status" value="1"/>
</dbReference>
<reference evidence="3 4" key="1">
    <citation type="submission" date="2024-04" db="EMBL/GenBank/DDBJ databases">
        <authorList>
            <person name="Fracassetti M."/>
        </authorList>
    </citation>
    <scope>NUCLEOTIDE SEQUENCE [LARGE SCALE GENOMIC DNA]</scope>
</reference>
<keyword evidence="4" id="KW-1185">Reference proteome</keyword>
<feature type="compositionally biased region" description="Acidic residues" evidence="1">
    <location>
        <begin position="45"/>
        <end position="57"/>
    </location>
</feature>
<feature type="transmembrane region" description="Helical" evidence="2">
    <location>
        <begin position="12"/>
        <end position="33"/>
    </location>
</feature>
<organism evidence="3 4">
    <name type="scientific">Linum trigynum</name>
    <dbReference type="NCBI Taxonomy" id="586398"/>
    <lineage>
        <taxon>Eukaryota</taxon>
        <taxon>Viridiplantae</taxon>
        <taxon>Streptophyta</taxon>
        <taxon>Embryophyta</taxon>
        <taxon>Tracheophyta</taxon>
        <taxon>Spermatophyta</taxon>
        <taxon>Magnoliopsida</taxon>
        <taxon>eudicotyledons</taxon>
        <taxon>Gunneridae</taxon>
        <taxon>Pentapetalae</taxon>
        <taxon>rosids</taxon>
        <taxon>fabids</taxon>
        <taxon>Malpighiales</taxon>
        <taxon>Linaceae</taxon>
        <taxon>Linum</taxon>
    </lineage>
</organism>
<keyword evidence="2" id="KW-0472">Membrane</keyword>
<evidence type="ECO:0000256" key="2">
    <source>
        <dbReference type="SAM" id="Phobius"/>
    </source>
</evidence>
<proteinExistence type="predicted"/>
<evidence type="ECO:0000256" key="1">
    <source>
        <dbReference type="SAM" id="MobiDB-lite"/>
    </source>
</evidence>